<dbReference type="AlphaFoldDB" id="A0AAD7S948"/>
<accession>A0AAD7S948</accession>
<dbReference type="Proteomes" id="UP001221898">
    <property type="component" value="Unassembled WGS sequence"/>
</dbReference>
<name>A0AAD7S948_9TELE</name>
<keyword evidence="2" id="KW-1185">Reference proteome</keyword>
<gene>
    <name evidence="1" type="ORF">AAFF_G00429820</name>
</gene>
<dbReference type="EMBL" id="JAINUG010000092">
    <property type="protein sequence ID" value="KAJ8398138.1"/>
    <property type="molecule type" value="Genomic_DNA"/>
</dbReference>
<sequence>MSLAACVCCSRALLSHTIPALAPQRLPCSSTSNGRRKPPARRFTRQFARASPVTYAHVGLGYPSYPLHTTRRIRLLRCTGYTRGNSEPQGQVPVLVETQPRSPLGKPGLYKMGQGMWEVSPVQQIT</sequence>
<protein>
    <submittedName>
        <fullName evidence="1">Uncharacterized protein</fullName>
    </submittedName>
</protein>
<comment type="caution">
    <text evidence="1">The sequence shown here is derived from an EMBL/GenBank/DDBJ whole genome shotgun (WGS) entry which is preliminary data.</text>
</comment>
<proteinExistence type="predicted"/>
<evidence type="ECO:0000313" key="2">
    <source>
        <dbReference type="Proteomes" id="UP001221898"/>
    </source>
</evidence>
<reference evidence="1" key="1">
    <citation type="journal article" date="2023" name="Science">
        <title>Genome structures resolve the early diversification of teleost fishes.</title>
        <authorList>
            <person name="Parey E."/>
            <person name="Louis A."/>
            <person name="Montfort J."/>
            <person name="Bouchez O."/>
            <person name="Roques C."/>
            <person name="Iampietro C."/>
            <person name="Lluch J."/>
            <person name="Castinel A."/>
            <person name="Donnadieu C."/>
            <person name="Desvignes T."/>
            <person name="Floi Bucao C."/>
            <person name="Jouanno E."/>
            <person name="Wen M."/>
            <person name="Mejri S."/>
            <person name="Dirks R."/>
            <person name="Jansen H."/>
            <person name="Henkel C."/>
            <person name="Chen W.J."/>
            <person name="Zahm M."/>
            <person name="Cabau C."/>
            <person name="Klopp C."/>
            <person name="Thompson A.W."/>
            <person name="Robinson-Rechavi M."/>
            <person name="Braasch I."/>
            <person name="Lecointre G."/>
            <person name="Bobe J."/>
            <person name="Postlethwait J.H."/>
            <person name="Berthelot C."/>
            <person name="Roest Crollius H."/>
            <person name="Guiguen Y."/>
        </authorList>
    </citation>
    <scope>NUCLEOTIDE SEQUENCE</scope>
    <source>
        <strain evidence="1">NC1722</strain>
    </source>
</reference>
<organism evidence="1 2">
    <name type="scientific">Aldrovandia affinis</name>
    <dbReference type="NCBI Taxonomy" id="143900"/>
    <lineage>
        <taxon>Eukaryota</taxon>
        <taxon>Metazoa</taxon>
        <taxon>Chordata</taxon>
        <taxon>Craniata</taxon>
        <taxon>Vertebrata</taxon>
        <taxon>Euteleostomi</taxon>
        <taxon>Actinopterygii</taxon>
        <taxon>Neopterygii</taxon>
        <taxon>Teleostei</taxon>
        <taxon>Notacanthiformes</taxon>
        <taxon>Halosauridae</taxon>
        <taxon>Aldrovandia</taxon>
    </lineage>
</organism>
<evidence type="ECO:0000313" key="1">
    <source>
        <dbReference type="EMBL" id="KAJ8398138.1"/>
    </source>
</evidence>